<dbReference type="InterPro" id="IPR033434">
    <property type="entry name" value="MucB/RseB_N"/>
</dbReference>
<dbReference type="PANTHER" id="PTHR38782:SF1">
    <property type="entry name" value="SIGMA-E FACTOR REGULATORY PROTEIN RSEB"/>
    <property type="match status" value="1"/>
</dbReference>
<dbReference type="AlphaFoldDB" id="A0AAJ0Y9Q1"/>
<dbReference type="RefSeq" id="WP_004243896.1">
    <property type="nucleotide sequence ID" value="NZ_ABFCQN020000001.1"/>
</dbReference>
<keyword evidence="4" id="KW-0574">Periplasm</keyword>
<evidence type="ECO:0000256" key="5">
    <source>
        <dbReference type="SAM" id="SignalP"/>
    </source>
</evidence>
<dbReference type="GeneID" id="6800047"/>
<evidence type="ECO:0000256" key="3">
    <source>
        <dbReference type="ARBA" id="ARBA00022729"/>
    </source>
</evidence>
<sequence length="323" mass="37028">MKKSWLSALLLAGYLSIPTQALAQPQIGNAEALLQKMGNTTQTATYELSFININSQGIVPIRYRHALVDGKPVAQLMQMDSTRREIVQRGNEISYFEPGLDAFSLRNEHIVDYLPAIIYQNFAELAEYYNFIDAGRTHIGDIPSRVVRVLSKNNDRYEYVLFIDEERYLPLRVDLLDKNNDVIEQFRVITANQNKEIISELDSLNKVNMPPLLLIPKATQALNYNWRVTTLPEGFKEVKRSNHQIAENEFSQSILYSDGLFDFSIYVNKSGQQLNSPERDKALRYGRNTIYTYDKDGNEITFIGQLPFITAQKIVNSVVFTKK</sequence>
<dbReference type="Pfam" id="PF03888">
    <property type="entry name" value="MucB_RseB"/>
    <property type="match status" value="1"/>
</dbReference>
<evidence type="ECO:0000256" key="2">
    <source>
        <dbReference type="ARBA" id="ARBA00008150"/>
    </source>
</evidence>
<organism evidence="9 11">
    <name type="scientific">Proteus mirabilis</name>
    <dbReference type="NCBI Taxonomy" id="584"/>
    <lineage>
        <taxon>Bacteria</taxon>
        <taxon>Pseudomonadati</taxon>
        <taxon>Pseudomonadota</taxon>
        <taxon>Gammaproteobacteria</taxon>
        <taxon>Enterobacterales</taxon>
        <taxon>Morganellaceae</taxon>
        <taxon>Proteus</taxon>
    </lineage>
</organism>
<dbReference type="PIRSF" id="PIRSF005427">
    <property type="entry name" value="RseB"/>
    <property type="match status" value="1"/>
</dbReference>
<evidence type="ECO:0000313" key="11">
    <source>
        <dbReference type="Proteomes" id="UP001171165"/>
    </source>
</evidence>
<evidence type="ECO:0000259" key="6">
    <source>
        <dbReference type="Pfam" id="PF03888"/>
    </source>
</evidence>
<dbReference type="Gene3D" id="3.30.200.100">
    <property type="entry name" value="MucB/RseB, C-terminal domain"/>
    <property type="match status" value="1"/>
</dbReference>
<dbReference type="Proteomes" id="UP001171165">
    <property type="component" value="Unassembled WGS sequence"/>
</dbReference>
<evidence type="ECO:0000313" key="8">
    <source>
        <dbReference type="EMBL" id="ARX34169.1"/>
    </source>
</evidence>
<dbReference type="CDD" id="cd16327">
    <property type="entry name" value="RseB"/>
    <property type="match status" value="1"/>
</dbReference>
<dbReference type="GO" id="GO:0032885">
    <property type="term" value="P:regulation of polysaccharide biosynthetic process"/>
    <property type="evidence" value="ECO:0007669"/>
    <property type="project" value="TreeGrafter"/>
</dbReference>
<evidence type="ECO:0000256" key="4">
    <source>
        <dbReference type="ARBA" id="ARBA00022764"/>
    </source>
</evidence>
<dbReference type="PANTHER" id="PTHR38782">
    <property type="match status" value="1"/>
</dbReference>
<dbReference type="InterPro" id="IPR033436">
    <property type="entry name" value="MucB/RseB_C"/>
</dbReference>
<accession>A0AAJ0Y9Q1</accession>
<keyword evidence="3 5" id="KW-0732">Signal</keyword>
<comment type="subcellular location">
    <subcellularLocation>
        <location evidence="1">Periplasm</location>
    </subcellularLocation>
</comment>
<evidence type="ECO:0000313" key="10">
    <source>
        <dbReference type="Proteomes" id="UP000195540"/>
    </source>
</evidence>
<evidence type="ECO:0000259" key="7">
    <source>
        <dbReference type="Pfam" id="PF17188"/>
    </source>
</evidence>
<evidence type="ECO:0000313" key="9">
    <source>
        <dbReference type="EMBL" id="EKW9774992.1"/>
    </source>
</evidence>
<dbReference type="InterPro" id="IPR038484">
    <property type="entry name" value="MucB/RseB_C_sf"/>
</dbReference>
<feature type="chain" id="PRO_5044168294" evidence="5">
    <location>
        <begin position="24"/>
        <end position="323"/>
    </location>
</feature>
<feature type="domain" description="MucB/RseB C-terminal" evidence="7">
    <location>
        <begin position="223"/>
        <end position="318"/>
    </location>
</feature>
<feature type="domain" description="MucB/RseB N-terminal" evidence="6">
    <location>
        <begin position="30"/>
        <end position="203"/>
    </location>
</feature>
<proteinExistence type="inferred from homology"/>
<dbReference type="Proteomes" id="UP000195540">
    <property type="component" value="Chromosome"/>
</dbReference>
<feature type="signal peptide" evidence="5">
    <location>
        <begin position="1"/>
        <end position="23"/>
    </location>
</feature>
<dbReference type="InterPro" id="IPR005588">
    <property type="entry name" value="MucB_RseB"/>
</dbReference>
<dbReference type="GO" id="GO:0030288">
    <property type="term" value="C:outer membrane-bounded periplasmic space"/>
    <property type="evidence" value="ECO:0007669"/>
    <property type="project" value="TreeGrafter"/>
</dbReference>
<dbReference type="EMBL" id="CP021694">
    <property type="protein sequence ID" value="ARX34169.1"/>
    <property type="molecule type" value="Genomic_DNA"/>
</dbReference>
<protein>
    <submittedName>
        <fullName evidence="9">Sigma-E factor regulatory protein RseB</fullName>
    </submittedName>
</protein>
<dbReference type="GO" id="GO:0045152">
    <property type="term" value="F:antisigma factor binding"/>
    <property type="evidence" value="ECO:0007669"/>
    <property type="project" value="TreeGrafter"/>
</dbReference>
<dbReference type="NCBIfam" id="NF006990">
    <property type="entry name" value="PRK09455.1"/>
    <property type="match status" value="1"/>
</dbReference>
<dbReference type="Gene3D" id="2.50.20.10">
    <property type="entry name" value="Lipoprotein localisation LolA/LolB/LppX"/>
    <property type="match status" value="1"/>
</dbReference>
<dbReference type="EMBL" id="ABKSPD020000002">
    <property type="protein sequence ID" value="EKW9774992.1"/>
    <property type="molecule type" value="Genomic_DNA"/>
</dbReference>
<evidence type="ECO:0000256" key="1">
    <source>
        <dbReference type="ARBA" id="ARBA00004418"/>
    </source>
</evidence>
<reference evidence="8 10" key="1">
    <citation type="submission" date="2017-05" db="EMBL/GenBank/DDBJ databases">
        <title>Whole genome sequencing of Proteus mirabilis AR_0155.</title>
        <authorList>
            <person name="Conlan S."/>
            <person name="Thomas P.J."/>
            <person name="Mullikin J."/>
            <person name="Frank K.M."/>
            <person name="Segre J.A."/>
        </authorList>
    </citation>
    <scope>NUCLEOTIDE SEQUENCE [LARGE SCALE GENOMIC DNA]</scope>
    <source>
        <strain evidence="8 10">AR_0155</strain>
    </source>
</reference>
<dbReference type="KEGG" id="pvl:AOB99_11525"/>
<reference evidence="9" key="2">
    <citation type="submission" date="2023-06" db="EMBL/GenBank/DDBJ databases">
        <authorList>
            <consortium name="Clinical and Environmental Microbiology Branch: Whole genome sequencing antimicrobial resistance pathogens in the healthcare setting"/>
        </authorList>
    </citation>
    <scope>NUCLEOTIDE SEQUENCE</scope>
    <source>
        <strain evidence="9">Microbial</strain>
    </source>
</reference>
<dbReference type="Pfam" id="PF17188">
    <property type="entry name" value="MucB_RseB_C"/>
    <property type="match status" value="1"/>
</dbReference>
<comment type="similarity">
    <text evidence="2">Belongs to the RseB family.</text>
</comment>
<gene>
    <name evidence="9" type="primary">rseB</name>
    <name evidence="8" type="ORF">AM402_08390</name>
    <name evidence="9" type="ORF">PW210_000772</name>
</gene>
<name>A0AAJ0Y9Q1_PROMI</name>